<accession>A0A1F4XH76</accession>
<dbReference type="GO" id="GO:0005737">
    <property type="term" value="C:cytoplasm"/>
    <property type="evidence" value="ECO:0007669"/>
    <property type="project" value="UniProtKB-SubCell"/>
</dbReference>
<dbReference type="STRING" id="1797243.A2943_03415"/>
<dbReference type="PANTHER" id="PTHR23359">
    <property type="entry name" value="NUCLEOTIDE KINASE"/>
    <property type="match status" value="1"/>
</dbReference>
<dbReference type="SUPFAM" id="SSF52540">
    <property type="entry name" value="P-loop containing nucleoside triphosphate hydrolases"/>
    <property type="match status" value="1"/>
</dbReference>
<comment type="subunit">
    <text evidence="6">Monomer.</text>
</comment>
<evidence type="ECO:0000256" key="4">
    <source>
        <dbReference type="ARBA" id="ARBA00022777"/>
    </source>
</evidence>
<dbReference type="CDD" id="cd01428">
    <property type="entry name" value="ADK"/>
    <property type="match status" value="1"/>
</dbReference>
<comment type="catalytic activity">
    <reaction evidence="6">
        <text>AMP + ATP = 2 ADP</text>
        <dbReference type="Rhea" id="RHEA:12973"/>
        <dbReference type="ChEBI" id="CHEBI:30616"/>
        <dbReference type="ChEBI" id="CHEBI:456215"/>
        <dbReference type="ChEBI" id="CHEBI:456216"/>
        <dbReference type="EC" id="2.7.4.3"/>
    </reaction>
</comment>
<protein>
    <recommendedName>
        <fullName evidence="6">Adenylate kinase</fullName>
        <ecNumber evidence="6">2.7.4.3</ecNumber>
    </recommendedName>
</protein>
<dbReference type="Gene3D" id="3.40.50.300">
    <property type="entry name" value="P-loop containing nucleotide triphosphate hydrolases"/>
    <property type="match status" value="1"/>
</dbReference>
<evidence type="ECO:0000256" key="2">
    <source>
        <dbReference type="ARBA" id="ARBA00022727"/>
    </source>
</evidence>
<reference evidence="7 8" key="1">
    <citation type="journal article" date="2016" name="Nat. Commun.">
        <title>Thousands of microbial genomes shed light on interconnected biogeochemical processes in an aquifer system.</title>
        <authorList>
            <person name="Anantharaman K."/>
            <person name="Brown C.T."/>
            <person name="Hug L.A."/>
            <person name="Sharon I."/>
            <person name="Castelle C.J."/>
            <person name="Probst A.J."/>
            <person name="Thomas B.C."/>
            <person name="Singh A."/>
            <person name="Wilkins M.J."/>
            <person name="Karaoz U."/>
            <person name="Brodie E.L."/>
            <person name="Williams K.H."/>
            <person name="Hubbard S.S."/>
            <person name="Banfield J.F."/>
        </authorList>
    </citation>
    <scope>NUCLEOTIDE SEQUENCE [LARGE SCALE GENOMIC DNA]</scope>
</reference>
<evidence type="ECO:0000256" key="3">
    <source>
        <dbReference type="ARBA" id="ARBA00022741"/>
    </source>
</evidence>
<dbReference type="Proteomes" id="UP000176185">
    <property type="component" value="Unassembled WGS sequence"/>
</dbReference>
<keyword evidence="1 5" id="KW-0808">Transferase</keyword>
<evidence type="ECO:0000313" key="7">
    <source>
        <dbReference type="EMBL" id="OGC81037.1"/>
    </source>
</evidence>
<comment type="subcellular location">
    <subcellularLocation>
        <location evidence="6">Cytoplasm</location>
    </subcellularLocation>
</comment>
<dbReference type="GO" id="GO:0004017">
    <property type="term" value="F:AMP kinase activity"/>
    <property type="evidence" value="ECO:0007669"/>
    <property type="project" value="UniProtKB-EC"/>
</dbReference>
<organism evidence="7 8">
    <name type="scientific">Candidatus Adlerbacteria bacterium RIFCSPLOWO2_01_FULL_51_16</name>
    <dbReference type="NCBI Taxonomy" id="1797243"/>
    <lineage>
        <taxon>Bacteria</taxon>
        <taxon>Candidatus Adleribacteriota</taxon>
    </lineage>
</organism>
<dbReference type="PRINTS" id="PR00094">
    <property type="entry name" value="ADENYLTKNASE"/>
</dbReference>
<evidence type="ECO:0000256" key="1">
    <source>
        <dbReference type="ARBA" id="ARBA00022679"/>
    </source>
</evidence>
<dbReference type="InterPro" id="IPR000850">
    <property type="entry name" value="Adenylat/UMP-CMP_kin"/>
</dbReference>
<dbReference type="EMBL" id="MEWX01000007">
    <property type="protein sequence ID" value="OGC81037.1"/>
    <property type="molecule type" value="Genomic_DNA"/>
</dbReference>
<proteinExistence type="inferred from homology"/>
<name>A0A1F4XH76_9BACT</name>
<keyword evidence="6" id="KW-0067">ATP-binding</keyword>
<gene>
    <name evidence="7" type="ORF">A2943_03415</name>
</gene>
<dbReference type="GO" id="GO:0005524">
    <property type="term" value="F:ATP binding"/>
    <property type="evidence" value="ECO:0007669"/>
    <property type="project" value="UniProtKB-KW"/>
</dbReference>
<evidence type="ECO:0000256" key="6">
    <source>
        <dbReference type="RuleBase" id="RU003331"/>
    </source>
</evidence>
<dbReference type="AlphaFoldDB" id="A0A1F4XH76"/>
<keyword evidence="2" id="KW-0545">Nucleotide biosynthesis</keyword>
<comment type="similarity">
    <text evidence="5">Belongs to the adenylate kinase family.</text>
</comment>
<evidence type="ECO:0000256" key="5">
    <source>
        <dbReference type="RuleBase" id="RU003330"/>
    </source>
</evidence>
<dbReference type="EC" id="2.7.4.3" evidence="6"/>
<dbReference type="Pfam" id="PF00406">
    <property type="entry name" value="ADK"/>
    <property type="match status" value="1"/>
</dbReference>
<evidence type="ECO:0000313" key="8">
    <source>
        <dbReference type="Proteomes" id="UP000176185"/>
    </source>
</evidence>
<sequence>MQGRTFLFMGRPGCGKDTQGQLLADKIKSQLFSSGEVFRNIIKSGTAAGRRLQADLDAGILMPVWFACYLFEGALVGLKEEDNIVFQGACRILPEAQLFHDIHEWLGRPYTVLYLDISEETMLKRIAYRRGSGRADDAETAIHNRINEFNTKTVPSVDFFKAKGTLVSVTGESSIEEIHKQVLQAVGLQY</sequence>
<comment type="caution">
    <text evidence="7">The sequence shown here is derived from an EMBL/GenBank/DDBJ whole genome shotgun (WGS) entry which is preliminary data.</text>
</comment>
<keyword evidence="4 5" id="KW-0418">Kinase</keyword>
<keyword evidence="3 6" id="KW-0547">Nucleotide-binding</keyword>
<dbReference type="InterPro" id="IPR027417">
    <property type="entry name" value="P-loop_NTPase"/>
</dbReference>